<dbReference type="GO" id="GO:0004521">
    <property type="term" value="F:RNA endonuclease activity"/>
    <property type="evidence" value="ECO:0007669"/>
    <property type="project" value="InterPro"/>
</dbReference>
<evidence type="ECO:0000313" key="7">
    <source>
        <dbReference type="WBParaSite" id="MBELARI_LOCUS6619"/>
    </source>
</evidence>
<accession>A0AAF3FLK5</accession>
<evidence type="ECO:0000256" key="5">
    <source>
        <dbReference type="ARBA" id="ARBA00023136"/>
    </source>
</evidence>
<keyword evidence="3" id="KW-0812">Transmembrane</keyword>
<name>A0AAF3FLK5_9BILA</name>
<evidence type="ECO:0000256" key="4">
    <source>
        <dbReference type="ARBA" id="ARBA00022989"/>
    </source>
</evidence>
<dbReference type="PANTHER" id="PTHR31733">
    <property type="entry name" value="RIBONUCLEASE KAPPA"/>
    <property type="match status" value="1"/>
</dbReference>
<evidence type="ECO:0000256" key="1">
    <source>
        <dbReference type="ARBA" id="ARBA00004141"/>
    </source>
</evidence>
<keyword evidence="6" id="KW-1185">Reference proteome</keyword>
<keyword evidence="5" id="KW-0472">Membrane</keyword>
<protein>
    <submittedName>
        <fullName evidence="7">Uncharacterized protein</fullName>
    </submittedName>
</protein>
<dbReference type="Proteomes" id="UP000887575">
    <property type="component" value="Unassembled WGS sequence"/>
</dbReference>
<dbReference type="GO" id="GO:0016020">
    <property type="term" value="C:membrane"/>
    <property type="evidence" value="ECO:0007669"/>
    <property type="project" value="UniProtKB-SubCell"/>
</dbReference>
<organism evidence="6 7">
    <name type="scientific">Mesorhabditis belari</name>
    <dbReference type="NCBI Taxonomy" id="2138241"/>
    <lineage>
        <taxon>Eukaryota</taxon>
        <taxon>Metazoa</taxon>
        <taxon>Ecdysozoa</taxon>
        <taxon>Nematoda</taxon>
        <taxon>Chromadorea</taxon>
        <taxon>Rhabditida</taxon>
        <taxon>Rhabditina</taxon>
        <taxon>Rhabditomorpha</taxon>
        <taxon>Rhabditoidea</taxon>
        <taxon>Rhabditidae</taxon>
        <taxon>Mesorhabditinae</taxon>
        <taxon>Mesorhabditis</taxon>
    </lineage>
</organism>
<sequence>MAVGLVAARRAERLVREDADEKCKWWDEYPRRNYVERARAQNAYSEFLGDVFSKPKRLGRSASLTNLTYVRETPTEFPRLKRTSSYSSLAPSLSLPQYDREAQRIVHTEKVYKPHYSQWYANAYAPARYGDVHREVERPYRNVTADIPRSQTHVPFFTFQAKRIFHDQREAWNKSYLHGSQAYLDRYVSSRLKADDFANRFAYSAYEWRKPQDHAFNRHFMYNHGVHVTFAPGIPNFYEKQALRRVYKATGRFYF</sequence>
<reference evidence="7" key="1">
    <citation type="submission" date="2024-02" db="UniProtKB">
        <authorList>
            <consortium name="WormBaseParasite"/>
        </authorList>
    </citation>
    <scope>IDENTIFICATION</scope>
</reference>
<proteinExistence type="inferred from homology"/>
<comment type="similarity">
    <text evidence="2">Belongs to the RNase K family.</text>
</comment>
<dbReference type="InterPro" id="IPR026770">
    <property type="entry name" value="RNase_K"/>
</dbReference>
<evidence type="ECO:0000256" key="2">
    <source>
        <dbReference type="ARBA" id="ARBA00008458"/>
    </source>
</evidence>
<dbReference type="WBParaSite" id="MBELARI_LOCUS6619">
    <property type="protein sequence ID" value="MBELARI_LOCUS6619"/>
    <property type="gene ID" value="MBELARI_LOCUS6619"/>
</dbReference>
<dbReference type="AlphaFoldDB" id="A0AAF3FLK5"/>
<comment type="subcellular location">
    <subcellularLocation>
        <location evidence="1">Membrane</location>
        <topology evidence="1">Multi-pass membrane protein</topology>
    </subcellularLocation>
</comment>
<evidence type="ECO:0000313" key="6">
    <source>
        <dbReference type="Proteomes" id="UP000887575"/>
    </source>
</evidence>
<keyword evidence="4" id="KW-1133">Transmembrane helix</keyword>
<evidence type="ECO:0000256" key="3">
    <source>
        <dbReference type="ARBA" id="ARBA00022692"/>
    </source>
</evidence>